<organism evidence="1 2">
    <name type="scientific">Glomus cerebriforme</name>
    <dbReference type="NCBI Taxonomy" id="658196"/>
    <lineage>
        <taxon>Eukaryota</taxon>
        <taxon>Fungi</taxon>
        <taxon>Fungi incertae sedis</taxon>
        <taxon>Mucoromycota</taxon>
        <taxon>Glomeromycotina</taxon>
        <taxon>Glomeromycetes</taxon>
        <taxon>Glomerales</taxon>
        <taxon>Glomeraceae</taxon>
        <taxon>Glomus</taxon>
    </lineage>
</organism>
<accession>A0A397SJB8</accession>
<gene>
    <name evidence="1" type="ORF">C1645_832554</name>
</gene>
<evidence type="ECO:0000313" key="1">
    <source>
        <dbReference type="EMBL" id="RIA84235.1"/>
    </source>
</evidence>
<proteinExistence type="predicted"/>
<dbReference type="AlphaFoldDB" id="A0A397SJB8"/>
<sequence>MNATGGAQKINIEVNMNDQIQVKEVQEDLVITVGFNAILNWEQIKERSILMEEQDIKKEHQDNITMTMNDKHTNIIIDNSFFRLEQIEVPINRVKSTMEQELDIQITIMTNKREI</sequence>
<dbReference type="EMBL" id="QKYT01000507">
    <property type="protein sequence ID" value="RIA84235.1"/>
    <property type="molecule type" value="Genomic_DNA"/>
</dbReference>
<reference evidence="1 2" key="1">
    <citation type="submission" date="2018-06" db="EMBL/GenBank/DDBJ databases">
        <title>Comparative genomics reveals the genomic features of Rhizophagus irregularis, R. cerebriforme, R. diaphanum and Gigaspora rosea, and their symbiotic lifestyle signature.</title>
        <authorList>
            <person name="Morin E."/>
            <person name="San Clemente H."/>
            <person name="Chen E.C.H."/>
            <person name="De La Providencia I."/>
            <person name="Hainaut M."/>
            <person name="Kuo A."/>
            <person name="Kohler A."/>
            <person name="Murat C."/>
            <person name="Tang N."/>
            <person name="Roy S."/>
            <person name="Loubradou J."/>
            <person name="Henrissat B."/>
            <person name="Grigoriev I.V."/>
            <person name="Corradi N."/>
            <person name="Roux C."/>
            <person name="Martin F.M."/>
        </authorList>
    </citation>
    <scope>NUCLEOTIDE SEQUENCE [LARGE SCALE GENOMIC DNA]</scope>
    <source>
        <strain evidence="1 2">DAOM 227022</strain>
    </source>
</reference>
<comment type="caution">
    <text evidence="1">The sequence shown here is derived from an EMBL/GenBank/DDBJ whole genome shotgun (WGS) entry which is preliminary data.</text>
</comment>
<keyword evidence="2" id="KW-1185">Reference proteome</keyword>
<name>A0A397SJB8_9GLOM</name>
<protein>
    <submittedName>
        <fullName evidence="1">Uncharacterized protein</fullName>
    </submittedName>
</protein>
<evidence type="ECO:0000313" key="2">
    <source>
        <dbReference type="Proteomes" id="UP000265703"/>
    </source>
</evidence>
<dbReference type="Proteomes" id="UP000265703">
    <property type="component" value="Unassembled WGS sequence"/>
</dbReference>